<feature type="transmembrane region" description="Helical" evidence="1">
    <location>
        <begin position="112"/>
        <end position="131"/>
    </location>
</feature>
<keyword evidence="1" id="KW-0812">Transmembrane</keyword>
<dbReference type="PANTHER" id="PTHR36834:SF1">
    <property type="entry name" value="INTEGRAL MEMBRANE PROTEIN"/>
    <property type="match status" value="1"/>
</dbReference>
<protein>
    <submittedName>
        <fullName evidence="3">VanZ-like protein</fullName>
    </submittedName>
</protein>
<feature type="transmembrane region" description="Helical" evidence="1">
    <location>
        <begin position="87"/>
        <end position="105"/>
    </location>
</feature>
<name>H1LK10_9LACO</name>
<reference evidence="3 4" key="1">
    <citation type="submission" date="2011-09" db="EMBL/GenBank/DDBJ databases">
        <authorList>
            <person name="Weinstock G."/>
            <person name="Sodergren E."/>
            <person name="Clifton S."/>
            <person name="Fulton L."/>
            <person name="Fulton B."/>
            <person name="Courtney L."/>
            <person name="Fronick C."/>
            <person name="Harrison M."/>
            <person name="Strong C."/>
            <person name="Farmer C."/>
            <person name="Delahaunty K."/>
            <person name="Markovic C."/>
            <person name="Hall O."/>
            <person name="Minx P."/>
            <person name="Tomlinson C."/>
            <person name="Mitreva M."/>
            <person name="Hou S."/>
            <person name="Chen J."/>
            <person name="Wollam A."/>
            <person name="Pepin K.H."/>
            <person name="Johnson M."/>
            <person name="Bhonagiri V."/>
            <person name="Zhang X."/>
            <person name="Suruliraj S."/>
            <person name="Warren W."/>
            <person name="Chinwalla A."/>
            <person name="Mardis E.R."/>
            <person name="Wilson R.K."/>
        </authorList>
    </citation>
    <scope>NUCLEOTIDE SEQUENCE [LARGE SCALE GENOMIC DNA]</scope>
    <source>
        <strain evidence="3 4">F0435</strain>
    </source>
</reference>
<dbReference type="PANTHER" id="PTHR36834">
    <property type="entry name" value="MEMBRANE PROTEIN-RELATED"/>
    <property type="match status" value="1"/>
</dbReference>
<evidence type="ECO:0000256" key="1">
    <source>
        <dbReference type="SAM" id="Phobius"/>
    </source>
</evidence>
<dbReference type="EMBL" id="AGRJ01000248">
    <property type="protein sequence ID" value="EHO47950.1"/>
    <property type="molecule type" value="Genomic_DNA"/>
</dbReference>
<dbReference type="Pfam" id="PF04892">
    <property type="entry name" value="VanZ"/>
    <property type="match status" value="1"/>
</dbReference>
<organism evidence="3 4">
    <name type="scientific">Lentilactobacillus kisonensis F0435</name>
    <dbReference type="NCBI Taxonomy" id="797516"/>
    <lineage>
        <taxon>Bacteria</taxon>
        <taxon>Bacillati</taxon>
        <taxon>Bacillota</taxon>
        <taxon>Bacilli</taxon>
        <taxon>Lactobacillales</taxon>
        <taxon>Lactobacillaceae</taxon>
        <taxon>Lentilactobacillus</taxon>
    </lineage>
</organism>
<dbReference type="InterPro" id="IPR006976">
    <property type="entry name" value="VanZ-like"/>
</dbReference>
<evidence type="ECO:0000313" key="3">
    <source>
        <dbReference type="EMBL" id="EHO47950.1"/>
    </source>
</evidence>
<accession>H1LK10</accession>
<dbReference type="PATRIC" id="fig|797516.3.peg.2664"/>
<keyword evidence="1" id="KW-1133">Transmembrane helix</keyword>
<dbReference type="Proteomes" id="UP000005025">
    <property type="component" value="Unassembled WGS sequence"/>
</dbReference>
<evidence type="ECO:0000259" key="2">
    <source>
        <dbReference type="Pfam" id="PF04892"/>
    </source>
</evidence>
<proteinExistence type="predicted"/>
<sequence length="177" mass="19916">MMIRWLPFFVNVTALLIGFKIKSRQLSQLSFWQLLTIGSAAIYVMIIGYLTLAPTSYAFVNNQQVAPMMIGSAPVNLIPFWSTTADFYQNVMMMLPFGVYLALLLPTIRFRNVVLTGVIVGVGIETLQLILDLTINLSRWVDINDVLTNACGGVIGWLMITLANRTPLKQFIKKWLI</sequence>
<dbReference type="STRING" id="797516.HMPREF9104_02956"/>
<dbReference type="AlphaFoldDB" id="H1LK10"/>
<comment type="caution">
    <text evidence="3">The sequence shown here is derived from an EMBL/GenBank/DDBJ whole genome shotgun (WGS) entry which is preliminary data.</text>
</comment>
<dbReference type="RefSeq" id="WP_008858102.1">
    <property type="nucleotide sequence ID" value="NZ_JH591057.1"/>
</dbReference>
<feature type="domain" description="VanZ-like" evidence="2">
    <location>
        <begin position="41"/>
        <end position="162"/>
    </location>
</feature>
<feature type="transmembrane region" description="Helical" evidence="1">
    <location>
        <begin position="34"/>
        <end position="52"/>
    </location>
</feature>
<keyword evidence="1" id="KW-0472">Membrane</keyword>
<dbReference type="HOGENOM" id="CLU_077618_8_0_9"/>
<feature type="transmembrane region" description="Helical" evidence="1">
    <location>
        <begin position="146"/>
        <end position="164"/>
    </location>
</feature>
<evidence type="ECO:0000313" key="4">
    <source>
        <dbReference type="Proteomes" id="UP000005025"/>
    </source>
</evidence>
<dbReference type="InterPro" id="IPR053150">
    <property type="entry name" value="Teicoplanin_resist-assoc"/>
</dbReference>
<gene>
    <name evidence="3" type="ORF">HMPREF9104_02956</name>
</gene>